<keyword evidence="1" id="KW-0472">Membrane</keyword>
<dbReference type="InterPro" id="IPR001036">
    <property type="entry name" value="Acrflvin-R"/>
</dbReference>
<proteinExistence type="predicted"/>
<dbReference type="EMBL" id="NRSJ01000004">
    <property type="protein sequence ID" value="MBK1703628.1"/>
    <property type="molecule type" value="Genomic_DNA"/>
</dbReference>
<feature type="transmembrane region" description="Helical" evidence="1">
    <location>
        <begin position="90"/>
        <end position="109"/>
    </location>
</feature>
<sequence length="269" mass="29491">MTSETTVSEMHWLGIVAMFAEVVIADGAPMLKSENASLNGWTLVDIRGRDLGSWLSEAKQVVRDQVELPAGYSLTWSGQYEYMERAQDRLNQVVPVTLAIIFLLLYLTFCSSGEALLVMLSLPFALVGGFWQIYLLGYNLSVAVAVGFIPLAGVAAEFGVVMLVYLDNALKHWRKAGRLNTVDDLKGVIEEGAVLRIRPKVMTVATIFAGLARLLPIMLFGGVGSEVMRRIAAPMVGGMITALLLSLFVIPAIYLLWRQRGVRRGEQLG</sequence>
<dbReference type="PANTHER" id="PTHR32063:SF19">
    <property type="entry name" value="CATION EFFLUX SYSTEM PROTEIN CUSA"/>
    <property type="match status" value="1"/>
</dbReference>
<keyword evidence="3" id="KW-1185">Reference proteome</keyword>
<protein>
    <submittedName>
        <fullName evidence="2">Uncharacterized protein</fullName>
    </submittedName>
</protein>
<feature type="transmembrane region" description="Helical" evidence="1">
    <location>
        <begin position="201"/>
        <end position="223"/>
    </location>
</feature>
<keyword evidence="1" id="KW-0812">Transmembrane</keyword>
<evidence type="ECO:0000313" key="3">
    <source>
        <dbReference type="Proteomes" id="UP001296776"/>
    </source>
</evidence>
<comment type="caution">
    <text evidence="2">The sequence shown here is derived from an EMBL/GenBank/DDBJ whole genome shotgun (WGS) entry which is preliminary data.</text>
</comment>
<dbReference type="AlphaFoldDB" id="A0AAJ0U1N8"/>
<feature type="transmembrane region" description="Helical" evidence="1">
    <location>
        <begin position="12"/>
        <end position="31"/>
    </location>
</feature>
<dbReference type="GO" id="GO:0005886">
    <property type="term" value="C:plasma membrane"/>
    <property type="evidence" value="ECO:0007669"/>
    <property type="project" value="TreeGrafter"/>
</dbReference>
<dbReference type="Gene3D" id="1.20.1640.10">
    <property type="entry name" value="Multidrug efflux transporter AcrB transmembrane domain"/>
    <property type="match status" value="1"/>
</dbReference>
<gene>
    <name evidence="2" type="ORF">CKO40_03455</name>
</gene>
<evidence type="ECO:0000313" key="2">
    <source>
        <dbReference type="EMBL" id="MBK1703628.1"/>
    </source>
</evidence>
<evidence type="ECO:0000256" key="1">
    <source>
        <dbReference type="SAM" id="Phobius"/>
    </source>
</evidence>
<feature type="transmembrane region" description="Helical" evidence="1">
    <location>
        <begin position="235"/>
        <end position="257"/>
    </location>
</feature>
<reference evidence="2" key="1">
    <citation type="submission" date="2017-08" db="EMBL/GenBank/DDBJ databases">
        <authorList>
            <person name="Imhoff J.F."/>
            <person name="Rahn T."/>
            <person name="Kuenzel S."/>
            <person name="Neulinger S.C."/>
        </authorList>
    </citation>
    <scope>NUCLEOTIDE SEQUENCE</scope>
    <source>
        <strain evidence="2">DSM 11080</strain>
    </source>
</reference>
<dbReference type="GO" id="GO:0042910">
    <property type="term" value="F:xenobiotic transmembrane transporter activity"/>
    <property type="evidence" value="ECO:0007669"/>
    <property type="project" value="TreeGrafter"/>
</dbReference>
<dbReference type="Proteomes" id="UP001296776">
    <property type="component" value="Unassembled WGS sequence"/>
</dbReference>
<name>A0AAJ0U1N8_9GAMM</name>
<reference evidence="2" key="2">
    <citation type="journal article" date="2020" name="Microorganisms">
        <title>Osmotic Adaptation and Compatible Solute Biosynthesis of Phototrophic Bacteria as Revealed from Genome Analyses.</title>
        <authorList>
            <person name="Imhoff J.F."/>
            <person name="Rahn T."/>
            <person name="Kunzel S."/>
            <person name="Keller A."/>
            <person name="Neulinger S.C."/>
        </authorList>
    </citation>
    <scope>NUCLEOTIDE SEQUENCE</scope>
    <source>
        <strain evidence="2">DSM 11080</strain>
    </source>
</reference>
<accession>A0AAJ0U1N8</accession>
<organism evidence="2 3">
    <name type="scientific">Halochromatium glycolicum</name>
    <dbReference type="NCBI Taxonomy" id="85075"/>
    <lineage>
        <taxon>Bacteria</taxon>
        <taxon>Pseudomonadati</taxon>
        <taxon>Pseudomonadota</taxon>
        <taxon>Gammaproteobacteria</taxon>
        <taxon>Chromatiales</taxon>
        <taxon>Chromatiaceae</taxon>
        <taxon>Halochromatium</taxon>
    </lineage>
</organism>
<keyword evidence="1" id="KW-1133">Transmembrane helix</keyword>
<feature type="transmembrane region" description="Helical" evidence="1">
    <location>
        <begin position="116"/>
        <end position="134"/>
    </location>
</feature>
<dbReference type="SUPFAM" id="SSF82866">
    <property type="entry name" value="Multidrug efflux transporter AcrB transmembrane domain"/>
    <property type="match status" value="1"/>
</dbReference>
<dbReference type="PANTHER" id="PTHR32063">
    <property type="match status" value="1"/>
</dbReference>
<feature type="transmembrane region" description="Helical" evidence="1">
    <location>
        <begin position="140"/>
        <end position="166"/>
    </location>
</feature>
<dbReference type="Pfam" id="PF00873">
    <property type="entry name" value="ACR_tran"/>
    <property type="match status" value="1"/>
</dbReference>